<evidence type="ECO:0000313" key="2">
    <source>
        <dbReference type="EMBL" id="ARF14134.1"/>
    </source>
</evidence>
<evidence type="ECO:0000313" key="3">
    <source>
        <dbReference type="Proteomes" id="UP000192486"/>
    </source>
</evidence>
<gene>
    <name evidence="2" type="ORF">SporoS204_08240</name>
</gene>
<name>A0ABN4YS28_SPOUR</name>
<proteinExistence type="predicted"/>
<dbReference type="RefSeq" id="WP_037561846.1">
    <property type="nucleotide sequence ID" value="NZ_CP015108.1"/>
</dbReference>
<reference evidence="2 3" key="1">
    <citation type="submission" date="2016-04" db="EMBL/GenBank/DDBJ databases">
        <title>Comparative Genomics and Epigenetics of Sporosarcina ureae.</title>
        <authorList>
            <person name="Oliver A.S."/>
            <person name="Cooper K.K."/>
        </authorList>
    </citation>
    <scope>NUCLEOTIDE SEQUENCE [LARGE SCALE GENOMIC DNA]</scope>
    <source>
        <strain evidence="2 3">S204</strain>
    </source>
</reference>
<accession>A0ABN4YS28</accession>
<evidence type="ECO:0000256" key="1">
    <source>
        <dbReference type="SAM" id="Phobius"/>
    </source>
</evidence>
<keyword evidence="1" id="KW-1133">Transmembrane helix</keyword>
<organism evidence="2 3">
    <name type="scientific">Sporosarcina ureae</name>
    <dbReference type="NCBI Taxonomy" id="1571"/>
    <lineage>
        <taxon>Bacteria</taxon>
        <taxon>Bacillati</taxon>
        <taxon>Bacillota</taxon>
        <taxon>Bacilli</taxon>
        <taxon>Bacillales</taxon>
        <taxon>Caryophanaceae</taxon>
        <taxon>Sporosarcina</taxon>
    </lineage>
</organism>
<feature type="transmembrane region" description="Helical" evidence="1">
    <location>
        <begin position="36"/>
        <end position="55"/>
    </location>
</feature>
<keyword evidence="1" id="KW-0812">Transmembrane</keyword>
<dbReference type="Proteomes" id="UP000192486">
    <property type="component" value="Chromosome"/>
</dbReference>
<feature type="transmembrane region" description="Helical" evidence="1">
    <location>
        <begin position="61"/>
        <end position="82"/>
    </location>
</feature>
<keyword evidence="3" id="KW-1185">Reference proteome</keyword>
<feature type="transmembrane region" description="Helical" evidence="1">
    <location>
        <begin position="12"/>
        <end position="29"/>
    </location>
</feature>
<dbReference type="EMBL" id="CP015108">
    <property type="protein sequence ID" value="ARF14134.1"/>
    <property type="molecule type" value="Genomic_DNA"/>
</dbReference>
<protein>
    <submittedName>
        <fullName evidence="2">Uncharacterized protein</fullName>
    </submittedName>
</protein>
<keyword evidence="1" id="KW-0472">Membrane</keyword>
<sequence>MLTEFPVIHTNVWDAIWGVPIVLVVVLIAKWFLKLPLSWLSTVATVVALALSIFISHPKNLSAGIFMGFFYSGAAMGVIYSTKQSFHAYRKR</sequence>